<dbReference type="EMBL" id="FLUO01000001">
    <property type="protein sequence ID" value="SBW01864.1"/>
    <property type="molecule type" value="Genomic_DNA"/>
</dbReference>
<dbReference type="PANTHER" id="PTHR46796:SF2">
    <property type="entry name" value="TRANSCRIPTIONAL REGULATORY PROTEIN"/>
    <property type="match status" value="1"/>
</dbReference>
<dbReference type="AlphaFoldDB" id="A0A212JQW7"/>
<name>A0A212JQW7_9PROT</name>
<evidence type="ECO:0000256" key="2">
    <source>
        <dbReference type="ARBA" id="ARBA00023125"/>
    </source>
</evidence>
<reference evidence="5" key="1">
    <citation type="submission" date="2016-04" db="EMBL/GenBank/DDBJ databases">
        <authorList>
            <person name="Evans L.H."/>
            <person name="Alamgir A."/>
            <person name="Owens N."/>
            <person name="Weber N.D."/>
            <person name="Virtaneva K."/>
            <person name="Barbian K."/>
            <person name="Babar A."/>
            <person name="Rosenke K."/>
        </authorList>
    </citation>
    <scope>NUCLEOTIDE SEQUENCE</scope>
    <source>
        <strain evidence="5">86</strain>
    </source>
</reference>
<dbReference type="PROSITE" id="PS01124">
    <property type="entry name" value="HTH_ARAC_FAMILY_2"/>
    <property type="match status" value="1"/>
</dbReference>
<dbReference type="InterPro" id="IPR037923">
    <property type="entry name" value="HTH-like"/>
</dbReference>
<dbReference type="SUPFAM" id="SSF46689">
    <property type="entry name" value="Homeodomain-like"/>
    <property type="match status" value="2"/>
</dbReference>
<dbReference type="Pfam" id="PF02311">
    <property type="entry name" value="AraC_binding"/>
    <property type="match status" value="1"/>
</dbReference>
<dbReference type="InterPro" id="IPR018060">
    <property type="entry name" value="HTH_AraC"/>
</dbReference>
<evidence type="ECO:0000259" key="4">
    <source>
        <dbReference type="PROSITE" id="PS01124"/>
    </source>
</evidence>
<dbReference type="InterPro" id="IPR009057">
    <property type="entry name" value="Homeodomain-like_sf"/>
</dbReference>
<dbReference type="GO" id="GO:0043565">
    <property type="term" value="F:sequence-specific DNA binding"/>
    <property type="evidence" value="ECO:0007669"/>
    <property type="project" value="InterPro"/>
</dbReference>
<dbReference type="GO" id="GO:0003700">
    <property type="term" value="F:DNA-binding transcription factor activity"/>
    <property type="evidence" value="ECO:0007669"/>
    <property type="project" value="InterPro"/>
</dbReference>
<keyword evidence="2" id="KW-0238">DNA-binding</keyword>
<feature type="domain" description="HTH araC/xylS-type" evidence="4">
    <location>
        <begin position="188"/>
        <end position="285"/>
    </location>
</feature>
<dbReference type="Gene3D" id="1.10.10.60">
    <property type="entry name" value="Homeodomain-like"/>
    <property type="match status" value="1"/>
</dbReference>
<dbReference type="PANTHER" id="PTHR46796">
    <property type="entry name" value="HTH-TYPE TRANSCRIPTIONAL ACTIVATOR RHAS-RELATED"/>
    <property type="match status" value="1"/>
</dbReference>
<accession>A0A212JQW7</accession>
<sequence length="287" mass="31442">MSRLAPEGGGAYLDAMASASAAETALWRADDLDAELLRARFSDYAYDLHSHDTACLALITAGAIDIRMKDGRRVVRAGELYAIDADELHAGVPVDAAGWSQRTIYLDIGRLRARVSDGRDGALVLAGPVIRDPALNRLFLDVHRLSEADARPLARDQRYLDFAAWLLARHTREPARLAPAGREPAAVRRARAFLDARIAERVHLGDVAAAAGLPPFRLYRAFVRATGITPHAYQRQARFREAVRRIRAGEPLAEVAAAAGFADQAHLTRSFFRRMGVTPGAYRDALL</sequence>
<keyword evidence="1" id="KW-0805">Transcription regulation</keyword>
<keyword evidence="3" id="KW-0804">Transcription</keyword>
<protein>
    <submittedName>
        <fullName evidence="5">AraC family transcriptional regulator</fullName>
    </submittedName>
</protein>
<dbReference type="SMART" id="SM00342">
    <property type="entry name" value="HTH_ARAC"/>
    <property type="match status" value="1"/>
</dbReference>
<proteinExistence type="predicted"/>
<gene>
    <name evidence="5" type="ORF">KL86APRO_11500</name>
</gene>
<dbReference type="InterPro" id="IPR003313">
    <property type="entry name" value="AraC-bd"/>
</dbReference>
<dbReference type="Pfam" id="PF12833">
    <property type="entry name" value="HTH_18"/>
    <property type="match status" value="1"/>
</dbReference>
<evidence type="ECO:0000313" key="5">
    <source>
        <dbReference type="EMBL" id="SBW01864.1"/>
    </source>
</evidence>
<evidence type="ECO:0000256" key="3">
    <source>
        <dbReference type="ARBA" id="ARBA00023163"/>
    </source>
</evidence>
<dbReference type="SUPFAM" id="SSF51215">
    <property type="entry name" value="Regulatory protein AraC"/>
    <property type="match status" value="1"/>
</dbReference>
<evidence type="ECO:0000256" key="1">
    <source>
        <dbReference type="ARBA" id="ARBA00023015"/>
    </source>
</evidence>
<dbReference type="InterPro" id="IPR050204">
    <property type="entry name" value="AraC_XylS_family_regulators"/>
</dbReference>
<organism evidence="5">
    <name type="scientific">uncultured Alphaproteobacteria bacterium</name>
    <dbReference type="NCBI Taxonomy" id="91750"/>
    <lineage>
        <taxon>Bacteria</taxon>
        <taxon>Pseudomonadati</taxon>
        <taxon>Pseudomonadota</taxon>
        <taxon>Alphaproteobacteria</taxon>
        <taxon>environmental samples</taxon>
    </lineage>
</organism>